<protein>
    <submittedName>
        <fullName evidence="2">Uncharacterized protein</fullName>
    </submittedName>
</protein>
<evidence type="ECO:0000313" key="3">
    <source>
        <dbReference type="Proteomes" id="UP000829069"/>
    </source>
</evidence>
<sequence>MLASAAAGAAAQPIHADPKATMPTSDELKDALSAIFDSQIPNYGDYNLVFGSTRQDNLQGAPGDGTGPCYVIGYRWRPQELVIAPFDGTGLTAGGIPVAINMTNLSHAVQLGGGEYEVGTSTGKTFRFGVQAEGKLPGEGRTIDQSEDQPDFHRFMAELIFRA</sequence>
<gene>
    <name evidence="2" type="ORF">MNQ99_08115</name>
</gene>
<proteinExistence type="predicted"/>
<name>A0ABY3WFE6_9MICC</name>
<reference evidence="2 3" key="1">
    <citation type="submission" date="2022-03" db="EMBL/GenBank/DDBJ databases">
        <title>Isotopic signatures of nitrous oxide derived from detoxification processes.</title>
        <authorList>
            <person name="Behrendt U."/>
            <person name="Buchen C."/>
            <person name="Well R."/>
            <person name="Ulrich A."/>
            <person name="Rohe L."/>
            <person name="Kolb S."/>
            <person name="Schloter M."/>
            <person name="Horn M.A."/>
            <person name="Augustin J."/>
        </authorList>
    </citation>
    <scope>NUCLEOTIDE SEQUENCE [LARGE SCALE GENOMIC DNA]</scope>
    <source>
        <strain evidence="2 3">S4-C24</strain>
    </source>
</reference>
<dbReference type="EMBL" id="CP093326">
    <property type="protein sequence ID" value="UNK47288.1"/>
    <property type="molecule type" value="Genomic_DNA"/>
</dbReference>
<dbReference type="RefSeq" id="WP_241915063.1">
    <property type="nucleotide sequence ID" value="NZ_CP093326.1"/>
</dbReference>
<organism evidence="2 3">
    <name type="scientific">Arthrobacter sulfonylureivorans</name>
    <dbReference type="NCBI Taxonomy" id="2486855"/>
    <lineage>
        <taxon>Bacteria</taxon>
        <taxon>Bacillati</taxon>
        <taxon>Actinomycetota</taxon>
        <taxon>Actinomycetes</taxon>
        <taxon>Micrococcales</taxon>
        <taxon>Micrococcaceae</taxon>
        <taxon>Arthrobacter</taxon>
    </lineage>
</organism>
<evidence type="ECO:0000256" key="1">
    <source>
        <dbReference type="SAM" id="MobiDB-lite"/>
    </source>
</evidence>
<keyword evidence="3" id="KW-1185">Reference proteome</keyword>
<feature type="compositionally biased region" description="Low complexity" evidence="1">
    <location>
        <begin position="1"/>
        <end position="11"/>
    </location>
</feature>
<feature type="region of interest" description="Disordered" evidence="1">
    <location>
        <begin position="1"/>
        <end position="23"/>
    </location>
</feature>
<evidence type="ECO:0000313" key="2">
    <source>
        <dbReference type="EMBL" id="UNK47288.1"/>
    </source>
</evidence>
<accession>A0ABY3WFE6</accession>
<dbReference type="Proteomes" id="UP000829069">
    <property type="component" value="Chromosome"/>
</dbReference>